<feature type="domain" description="UPAR/Ly6" evidence="3">
    <location>
        <begin position="2"/>
        <end position="63"/>
    </location>
</feature>
<dbReference type="CDD" id="cd23572">
    <property type="entry name" value="TFP_LU_ECD_PINLYP_rpt2"/>
    <property type="match status" value="1"/>
</dbReference>
<dbReference type="Proteomes" id="UP001066276">
    <property type="component" value="Chromosome 7"/>
</dbReference>
<comment type="caution">
    <text evidence="4">The sequence shown here is derived from an EMBL/GenBank/DDBJ whole genome shotgun (WGS) entry which is preliminary data.</text>
</comment>
<accession>A0AAV7Q409</accession>
<keyword evidence="5" id="KW-1185">Reference proteome</keyword>
<dbReference type="PROSITE" id="PS50231">
    <property type="entry name" value="RICIN_B_LECTIN"/>
    <property type="match status" value="1"/>
</dbReference>
<dbReference type="PANTHER" id="PTHR20914">
    <property type="entry name" value="LY6/PLAUR DOMAIN-CONTAINING PROTEIN 8"/>
    <property type="match status" value="1"/>
</dbReference>
<proteinExistence type="predicted"/>
<sequence>MKTCTSLENTCLTAYSEVIGGGVKTEVLLRTCAQSISCKQTYSYSSPQMSMRIATACCSTDGCIPAHRPALPLAPAKPNGVRCPWCFEEQSQACSKQVTRICTGEETKCLHSTTNVTTEYGAFTVAMSGCATENLCIAHQDSNILEGLSVVGKLQCTNGAIHPQHGYFLPVLVGVVLLKYCF</sequence>
<gene>
    <name evidence="4" type="ORF">NDU88_011073</name>
</gene>
<dbReference type="PANTHER" id="PTHR20914:SF9">
    <property type="entry name" value="COILED, ISOFORM A"/>
    <property type="match status" value="1"/>
</dbReference>
<evidence type="ECO:0000313" key="4">
    <source>
        <dbReference type="EMBL" id="KAJ1132770.1"/>
    </source>
</evidence>
<dbReference type="InterPro" id="IPR050918">
    <property type="entry name" value="CNF-like_PLA2_Inhibitor"/>
</dbReference>
<evidence type="ECO:0000259" key="3">
    <source>
        <dbReference type="Pfam" id="PF00021"/>
    </source>
</evidence>
<comment type="subcellular location">
    <subcellularLocation>
        <location evidence="1">Secreted</location>
    </subcellularLocation>
</comment>
<dbReference type="SUPFAM" id="SSF57302">
    <property type="entry name" value="Snake toxin-like"/>
    <property type="match status" value="2"/>
</dbReference>
<evidence type="ECO:0000256" key="2">
    <source>
        <dbReference type="ARBA" id="ARBA00022525"/>
    </source>
</evidence>
<name>A0AAV7Q409_PLEWA</name>
<dbReference type="EMBL" id="JANPWB010000011">
    <property type="protein sequence ID" value="KAJ1132770.1"/>
    <property type="molecule type" value="Genomic_DNA"/>
</dbReference>
<dbReference type="InterPro" id="IPR045860">
    <property type="entry name" value="Snake_toxin-like_sf"/>
</dbReference>
<reference evidence="4" key="1">
    <citation type="journal article" date="2022" name="bioRxiv">
        <title>Sequencing and chromosome-scale assembly of the giantPleurodeles waltlgenome.</title>
        <authorList>
            <person name="Brown T."/>
            <person name="Elewa A."/>
            <person name="Iarovenko S."/>
            <person name="Subramanian E."/>
            <person name="Araus A.J."/>
            <person name="Petzold A."/>
            <person name="Susuki M."/>
            <person name="Suzuki K.-i.T."/>
            <person name="Hayashi T."/>
            <person name="Toyoda A."/>
            <person name="Oliveira C."/>
            <person name="Osipova E."/>
            <person name="Leigh N.D."/>
            <person name="Simon A."/>
            <person name="Yun M.H."/>
        </authorList>
    </citation>
    <scope>NUCLEOTIDE SEQUENCE</scope>
    <source>
        <strain evidence="4">20211129_DDA</strain>
        <tissue evidence="4">Liver</tissue>
    </source>
</reference>
<evidence type="ECO:0000313" key="5">
    <source>
        <dbReference type="Proteomes" id="UP001066276"/>
    </source>
</evidence>
<dbReference type="Gene3D" id="2.10.60.10">
    <property type="entry name" value="CD59"/>
    <property type="match status" value="2"/>
</dbReference>
<keyword evidence="2" id="KW-0964">Secreted</keyword>
<dbReference type="InterPro" id="IPR016054">
    <property type="entry name" value="LY6_UPA_recep-like"/>
</dbReference>
<protein>
    <recommendedName>
        <fullName evidence="3">UPAR/Ly6 domain-containing protein</fullName>
    </recommendedName>
</protein>
<organism evidence="4 5">
    <name type="scientific">Pleurodeles waltl</name>
    <name type="common">Iberian ribbed newt</name>
    <dbReference type="NCBI Taxonomy" id="8319"/>
    <lineage>
        <taxon>Eukaryota</taxon>
        <taxon>Metazoa</taxon>
        <taxon>Chordata</taxon>
        <taxon>Craniata</taxon>
        <taxon>Vertebrata</taxon>
        <taxon>Euteleostomi</taxon>
        <taxon>Amphibia</taxon>
        <taxon>Batrachia</taxon>
        <taxon>Caudata</taxon>
        <taxon>Salamandroidea</taxon>
        <taxon>Salamandridae</taxon>
        <taxon>Pleurodelinae</taxon>
        <taxon>Pleurodeles</taxon>
    </lineage>
</organism>
<dbReference type="Pfam" id="PF00021">
    <property type="entry name" value="UPAR_LY6"/>
    <property type="match status" value="2"/>
</dbReference>
<dbReference type="AlphaFoldDB" id="A0AAV7Q409"/>
<feature type="domain" description="UPAR/Ly6" evidence="3">
    <location>
        <begin position="79"/>
        <end position="140"/>
    </location>
</feature>
<dbReference type="GO" id="GO:0005576">
    <property type="term" value="C:extracellular region"/>
    <property type="evidence" value="ECO:0007669"/>
    <property type="project" value="UniProtKB-SubCell"/>
</dbReference>
<evidence type="ECO:0000256" key="1">
    <source>
        <dbReference type="ARBA" id="ARBA00004613"/>
    </source>
</evidence>